<dbReference type="Proteomes" id="UP000812966">
    <property type="component" value="Unassembled WGS sequence"/>
</dbReference>
<keyword evidence="12" id="KW-1185">Reference proteome</keyword>
<dbReference type="GO" id="GO:0003676">
    <property type="term" value="F:nucleic acid binding"/>
    <property type="evidence" value="ECO:0007669"/>
    <property type="project" value="InterPro"/>
</dbReference>
<dbReference type="AlphaFoldDB" id="A0A8K0NQH5"/>
<dbReference type="InterPro" id="IPR001222">
    <property type="entry name" value="Znf_TFIIS"/>
</dbReference>
<keyword evidence="7" id="KW-0804">Transcription</keyword>
<feature type="zinc finger region" description="C4-type" evidence="9">
    <location>
        <begin position="19"/>
        <end position="40"/>
    </location>
</feature>
<feature type="binding site" evidence="8">
    <location>
        <position position="37"/>
    </location>
    <ligand>
        <name>Zn(2+)</name>
        <dbReference type="ChEBI" id="CHEBI:29105"/>
        <label>1</label>
    </ligand>
</feature>
<name>A0A8K0NQH5_9TREE</name>
<dbReference type="PIRSF" id="PIRSF005586">
    <property type="entry name" value="RNApol_RpoM"/>
    <property type="match status" value="1"/>
</dbReference>
<evidence type="ECO:0000256" key="4">
    <source>
        <dbReference type="ARBA" id="ARBA00022771"/>
    </source>
</evidence>
<evidence type="ECO:0000256" key="3">
    <source>
        <dbReference type="ARBA" id="ARBA00022723"/>
    </source>
</evidence>
<proteinExistence type="inferred from homology"/>
<feature type="binding site" evidence="8">
    <location>
        <position position="40"/>
    </location>
    <ligand>
        <name>Zn(2+)</name>
        <dbReference type="ChEBI" id="CHEBI:29105"/>
        <label>1</label>
    </ligand>
</feature>
<evidence type="ECO:0000256" key="7">
    <source>
        <dbReference type="PIRNR" id="PIRNR005586"/>
    </source>
</evidence>
<feature type="binding site" evidence="8">
    <location>
        <position position="22"/>
    </location>
    <ligand>
        <name>Zn(2+)</name>
        <dbReference type="ChEBI" id="CHEBI:29105"/>
        <label>1</label>
    </ligand>
</feature>
<evidence type="ECO:0000256" key="2">
    <source>
        <dbReference type="ARBA" id="ARBA00022478"/>
    </source>
</evidence>
<organism evidence="11 12">
    <name type="scientific">Filobasidium floriforme</name>
    <dbReference type="NCBI Taxonomy" id="5210"/>
    <lineage>
        <taxon>Eukaryota</taxon>
        <taxon>Fungi</taxon>
        <taxon>Dikarya</taxon>
        <taxon>Basidiomycota</taxon>
        <taxon>Agaricomycotina</taxon>
        <taxon>Tremellomycetes</taxon>
        <taxon>Filobasidiales</taxon>
        <taxon>Filobasidiaceae</taxon>
        <taxon>Filobasidium</taxon>
    </lineage>
</organism>
<dbReference type="GO" id="GO:0008270">
    <property type="term" value="F:zinc ion binding"/>
    <property type="evidence" value="ECO:0007669"/>
    <property type="project" value="UniProtKB-KW"/>
</dbReference>
<dbReference type="PANTHER" id="PTHR11239">
    <property type="entry name" value="DNA-DIRECTED RNA POLYMERASE"/>
    <property type="match status" value="1"/>
</dbReference>
<sequence length="134" mass="14834">MASKQTTTRADRIGSLLFCPACGTLLSLPGDMDEIACEQCGRREPASSYENLDVKTYSHPNAFPSSLRQKRALVQGHKDDGTRQKDDDPVVQEKCEKCGHIGLSYKTMQLRSADEGATVFYKCLNCGDQTRLNN</sequence>
<dbReference type="EMBL" id="JABELV010000011">
    <property type="protein sequence ID" value="KAG7571120.1"/>
    <property type="molecule type" value="Genomic_DNA"/>
</dbReference>
<evidence type="ECO:0000256" key="9">
    <source>
        <dbReference type="PIRSR" id="PIRSR005586-2"/>
    </source>
</evidence>
<dbReference type="PANTHER" id="PTHR11239:SF14">
    <property type="entry name" value="DNA-DIRECTED RNA POLYMERASE I SUBUNIT RPA12"/>
    <property type="match status" value="1"/>
</dbReference>
<evidence type="ECO:0000256" key="5">
    <source>
        <dbReference type="ARBA" id="ARBA00022833"/>
    </source>
</evidence>
<dbReference type="InterPro" id="IPR034004">
    <property type="entry name" value="Zn_ribbon_RPA12_C"/>
</dbReference>
<dbReference type="OrthoDB" id="10056816at2759"/>
<feature type="domain" description="TFIIS-type" evidence="10">
    <location>
        <begin position="91"/>
        <end position="131"/>
    </location>
</feature>
<comment type="function">
    <text evidence="7">DNA-dependent RNA polymerase catalyzes the transcription of DNA into RNA using the four ribonucleoside triphosphates as substrates.</text>
</comment>
<dbReference type="CDD" id="cd10507">
    <property type="entry name" value="Zn-ribbon_RPA12"/>
    <property type="match status" value="1"/>
</dbReference>
<evidence type="ECO:0000256" key="1">
    <source>
        <dbReference type="ARBA" id="ARBA00004604"/>
    </source>
</evidence>
<comment type="caution">
    <text evidence="11">The sequence shown here is derived from an EMBL/GenBank/DDBJ whole genome shotgun (WGS) entry which is preliminary data.</text>
</comment>
<evidence type="ECO:0000259" key="10">
    <source>
        <dbReference type="PROSITE" id="PS51133"/>
    </source>
</evidence>
<keyword evidence="3 8" id="KW-0479">Metal-binding</keyword>
<dbReference type="GO" id="GO:0006363">
    <property type="term" value="P:termination of RNA polymerase I transcription"/>
    <property type="evidence" value="ECO:0007669"/>
    <property type="project" value="TreeGrafter"/>
</dbReference>
<evidence type="ECO:0000256" key="8">
    <source>
        <dbReference type="PIRSR" id="PIRSR005586-1"/>
    </source>
</evidence>
<feature type="binding site" evidence="8">
    <location>
        <position position="98"/>
    </location>
    <ligand>
        <name>Zn(2+)</name>
        <dbReference type="ChEBI" id="CHEBI:29105"/>
        <label>2</label>
    </ligand>
</feature>
<protein>
    <recommendedName>
        <fullName evidence="7">DNA-directed RNA polymerase subunit</fullName>
    </recommendedName>
</protein>
<gene>
    <name evidence="11" type="ORF">FFLO_00945</name>
</gene>
<dbReference type="SMART" id="SM00440">
    <property type="entry name" value="ZnF_C2C2"/>
    <property type="match status" value="1"/>
</dbReference>
<feature type="binding site" evidence="8">
    <location>
        <position position="123"/>
    </location>
    <ligand>
        <name>Zn(2+)</name>
        <dbReference type="ChEBI" id="CHEBI:29105"/>
        <label>2</label>
    </ligand>
</feature>
<keyword evidence="5 8" id="KW-0862">Zinc</keyword>
<dbReference type="Gene3D" id="2.20.25.10">
    <property type="match status" value="1"/>
</dbReference>
<keyword evidence="4 9" id="KW-0863">Zinc-finger</keyword>
<dbReference type="PROSITE" id="PS51133">
    <property type="entry name" value="ZF_TFIIS_2"/>
    <property type="match status" value="1"/>
</dbReference>
<keyword evidence="6 7" id="KW-0539">Nucleus</keyword>
<feature type="binding site" evidence="8">
    <location>
        <position position="126"/>
    </location>
    <ligand>
        <name>Zn(2+)</name>
        <dbReference type="ChEBI" id="CHEBI:29105"/>
        <label>2</label>
    </ligand>
</feature>
<dbReference type="GO" id="GO:0003899">
    <property type="term" value="F:DNA-directed RNA polymerase activity"/>
    <property type="evidence" value="ECO:0007669"/>
    <property type="project" value="InterPro"/>
</dbReference>
<reference evidence="11" key="1">
    <citation type="submission" date="2020-04" db="EMBL/GenBank/DDBJ databases">
        <title>Analysis of mating type loci in Filobasidium floriforme.</title>
        <authorList>
            <person name="Nowrousian M."/>
        </authorList>
    </citation>
    <scope>NUCLEOTIDE SEQUENCE</scope>
    <source>
        <strain evidence="11">CBS 6242</strain>
    </source>
</reference>
<comment type="subcellular location">
    <subcellularLocation>
        <location evidence="1">Nucleus</location>
        <location evidence="1">Nucleolus</location>
    </subcellularLocation>
</comment>
<evidence type="ECO:0000313" key="11">
    <source>
        <dbReference type="EMBL" id="KAG7571120.1"/>
    </source>
</evidence>
<dbReference type="SUPFAM" id="SSF57783">
    <property type="entry name" value="Zinc beta-ribbon"/>
    <property type="match status" value="1"/>
</dbReference>
<feature type="binding site" evidence="8">
    <location>
        <position position="95"/>
    </location>
    <ligand>
        <name>Zn(2+)</name>
        <dbReference type="ChEBI" id="CHEBI:29105"/>
        <label>2</label>
    </ligand>
</feature>
<dbReference type="GO" id="GO:0005736">
    <property type="term" value="C:RNA polymerase I complex"/>
    <property type="evidence" value="ECO:0007669"/>
    <property type="project" value="TreeGrafter"/>
</dbReference>
<dbReference type="Pfam" id="PF01096">
    <property type="entry name" value="Zn_ribbon_TFIIS"/>
    <property type="match status" value="1"/>
</dbReference>
<evidence type="ECO:0000256" key="6">
    <source>
        <dbReference type="ARBA" id="ARBA00023242"/>
    </source>
</evidence>
<feature type="binding site" evidence="8">
    <location>
        <position position="19"/>
    </location>
    <ligand>
        <name>Zn(2+)</name>
        <dbReference type="ChEBI" id="CHEBI:29105"/>
        <label>1</label>
    </ligand>
</feature>
<keyword evidence="2 7" id="KW-0240">DNA-directed RNA polymerase</keyword>
<accession>A0A8K0NQH5</accession>
<comment type="similarity">
    <text evidence="7">Belongs to the archaeal rpoM/eukaryotic RPA12/RPB9/RPC11 RNA polymerase family.</text>
</comment>
<evidence type="ECO:0000313" key="12">
    <source>
        <dbReference type="Proteomes" id="UP000812966"/>
    </source>
</evidence>
<dbReference type="InterPro" id="IPR012164">
    <property type="entry name" value="Rpa12/Rpb9/Rpc10/TFS"/>
</dbReference>